<evidence type="ECO:0000259" key="6">
    <source>
        <dbReference type="Pfam" id="PF03109"/>
    </source>
</evidence>
<dbReference type="PANTHER" id="PTHR43851:SF3">
    <property type="entry name" value="COENZYME Q8"/>
    <property type="match status" value="1"/>
</dbReference>
<dbReference type="Pfam" id="PF03109">
    <property type="entry name" value="ABC1"/>
    <property type="match status" value="1"/>
</dbReference>
<keyword evidence="3" id="KW-0547">Nucleotide-binding</keyword>
<keyword evidence="2" id="KW-0808">Transferase</keyword>
<evidence type="ECO:0000313" key="8">
    <source>
        <dbReference type="Proteomes" id="UP001265746"/>
    </source>
</evidence>
<feature type="region of interest" description="Disordered" evidence="5">
    <location>
        <begin position="1"/>
        <end position="37"/>
    </location>
</feature>
<dbReference type="InterPro" id="IPR034646">
    <property type="entry name" value="ADCK3_dom"/>
</dbReference>
<feature type="region of interest" description="Disordered" evidence="5">
    <location>
        <begin position="302"/>
        <end position="322"/>
    </location>
</feature>
<organism evidence="7 8">
    <name type="scientific">Phomopsis amygdali</name>
    <name type="common">Fusicoccum amygdali</name>
    <dbReference type="NCBI Taxonomy" id="1214568"/>
    <lineage>
        <taxon>Eukaryota</taxon>
        <taxon>Fungi</taxon>
        <taxon>Dikarya</taxon>
        <taxon>Ascomycota</taxon>
        <taxon>Pezizomycotina</taxon>
        <taxon>Sordariomycetes</taxon>
        <taxon>Sordariomycetidae</taxon>
        <taxon>Diaporthales</taxon>
        <taxon>Diaporthaceae</taxon>
        <taxon>Diaporthe</taxon>
    </lineage>
</organism>
<sequence length="1193" mass="132218">MTSPGSMSTALMRKREAAEMELMPPPPPAKKIKRPKQVLDEETYTDALSKIIARDFFPGLLESETQQEYLDALDSNDRLWIHSAGRRLKQVMTPGRQRLRRPVQTQPGGQTPVGAGGDTPMSTVFAVTTASEVRAAPEVDTNMSLGAFQGKYTSEDNESFYKLLDKQNQKRAGKYGWLWRGNKLPSKQELKQMEIKAKLAASGRSMVDDGFRKDRLAIRDKDDRPAVPDTWESDPKNGLMFNPESFDESRVDTVALRSQEASRAGPKTIVYANTRMPGLAIAPDTARPPSPTLSAVRDAIAGRRRPGDQSSTVIGGDETPRVNGYAFVDDEEPEPSAPVLPVIDLGPGDETTNPFKIQEQGKRESLHHRMVDRIAQSKRTSAKVGTSVAQMGLVDFAIDLAAVLSASRSVASKHIALRARQVDRYGKTSSIVAAVRGQQQQRRPDPYDGPDDAHVVSGKGQTSATASEAPDGVGQHVNADDGARPSAEDITPSQSSFGDVLDSATIQETQQDPGTAPSTRVQDSIRRQEAQQPQATTSGFIIPPMHSSEKSPTIQELDLKEEKEGREKSQASKPYEDEEAKLPEGVDFEGLFRTSRGRRLDPLWKGTKRSERPRQSIPGAVDYGHTNAHPESIILQELRNQRNETKSTASRVAEESKLEDRARPTETKPASAPAEMFEAQQPKAEVNEAPSISKRQQMPPREVPPTDPAGLETASTVQEPSKKHTAQSVMKEDASALGEMLGTATVETKYELRESKVPSSRFGRIWNYGGLAAGMFAGAVSESFSRVTGGGGQGSLMLSPANMERLVSKLSKMRGAALKLGQMMSFQDSKMLPAPIQEVLQRVQDRADYMPSWQRDRVLVTNLGSEWRDLFEDFEEKPIAAASIGQVHRATLKNGAKVAVKIQFPGVAESINSDLDNLGILLAATKLLPKGLYLNKTIDNARTELGWECDYEREAQCAQRYRSLLATEEDVFSVPKIYPEACGKQVLTMEFMDGVGVTRIKSFTQEQRDWIGTQILRLCLREITEFRFMQTDPNWTNFLYNVEQDRLVLLDFGASREYPDKFITQYVQLLEAASRTDRDGVRILSEQLGYLTGHESKTMLDAHIASVLTLAEPFLESAPETYDFRDQTITERVKAEIPVMIRERLAPPPEETYSLHRKLSGAFLLCARLGSRVRCREMFEQSLAKNGFRDQQT</sequence>
<evidence type="ECO:0000256" key="2">
    <source>
        <dbReference type="ARBA" id="ARBA00022679"/>
    </source>
</evidence>
<dbReference type="PANTHER" id="PTHR43851">
    <property type="match status" value="1"/>
</dbReference>
<feature type="region of interest" description="Disordered" evidence="5">
    <location>
        <begin position="222"/>
        <end position="244"/>
    </location>
</feature>
<evidence type="ECO:0000256" key="3">
    <source>
        <dbReference type="ARBA" id="ARBA00022741"/>
    </source>
</evidence>
<dbReference type="Proteomes" id="UP001265746">
    <property type="component" value="Unassembled WGS sequence"/>
</dbReference>
<proteinExistence type="inferred from homology"/>
<dbReference type="AlphaFoldDB" id="A0AAD9W2X0"/>
<dbReference type="InterPro" id="IPR051409">
    <property type="entry name" value="Atypical_kinase_ADCK"/>
</dbReference>
<evidence type="ECO:0000256" key="5">
    <source>
        <dbReference type="SAM" id="MobiDB-lite"/>
    </source>
</evidence>
<evidence type="ECO:0000256" key="4">
    <source>
        <dbReference type="ARBA" id="ARBA00022840"/>
    </source>
</evidence>
<feature type="compositionally biased region" description="Basic and acidic residues" evidence="5">
    <location>
        <begin position="557"/>
        <end position="570"/>
    </location>
</feature>
<feature type="region of interest" description="Disordered" evidence="5">
    <location>
        <begin position="602"/>
        <end position="626"/>
    </location>
</feature>
<keyword evidence="4" id="KW-0067">ATP-binding</keyword>
<feature type="region of interest" description="Disordered" evidence="5">
    <location>
        <begin position="640"/>
        <end position="727"/>
    </location>
</feature>
<feature type="compositionally biased region" description="Basic and acidic residues" evidence="5">
    <location>
        <begin position="478"/>
        <end position="487"/>
    </location>
</feature>
<dbReference type="InterPro" id="IPR019148">
    <property type="entry name" value="Nuclear_protein_DGCR14_ESS-2"/>
</dbReference>
<dbReference type="GO" id="GO:0016740">
    <property type="term" value="F:transferase activity"/>
    <property type="evidence" value="ECO:0007669"/>
    <property type="project" value="UniProtKB-KW"/>
</dbReference>
<protein>
    <recommendedName>
        <fullName evidence="6">ABC1 atypical kinase-like domain-containing protein</fullName>
    </recommendedName>
</protein>
<dbReference type="CDD" id="cd13970">
    <property type="entry name" value="ABC1_ADCK3"/>
    <property type="match status" value="1"/>
</dbReference>
<name>A0AAD9W2X0_PHOAM</name>
<reference evidence="7" key="1">
    <citation type="submission" date="2023-06" db="EMBL/GenBank/DDBJ databases">
        <authorList>
            <person name="Noh H."/>
        </authorList>
    </citation>
    <scope>NUCLEOTIDE SEQUENCE</scope>
    <source>
        <strain evidence="7">DUCC20226</strain>
    </source>
</reference>
<feature type="compositionally biased region" description="Basic and acidic residues" evidence="5">
    <location>
        <begin position="442"/>
        <end position="454"/>
    </location>
</feature>
<keyword evidence="8" id="KW-1185">Reference proteome</keyword>
<dbReference type="InterPro" id="IPR011009">
    <property type="entry name" value="Kinase-like_dom_sf"/>
</dbReference>
<dbReference type="GO" id="GO:0006744">
    <property type="term" value="P:ubiquinone biosynthetic process"/>
    <property type="evidence" value="ECO:0007669"/>
    <property type="project" value="TreeGrafter"/>
</dbReference>
<comment type="caution">
    <text evidence="7">The sequence shown here is derived from an EMBL/GenBank/DDBJ whole genome shotgun (WGS) entry which is preliminary data.</text>
</comment>
<dbReference type="GO" id="GO:0005524">
    <property type="term" value="F:ATP binding"/>
    <property type="evidence" value="ECO:0007669"/>
    <property type="project" value="UniProtKB-KW"/>
</dbReference>
<dbReference type="InterPro" id="IPR004147">
    <property type="entry name" value="ABC1_dom"/>
</dbReference>
<feature type="compositionally biased region" description="Polar residues" evidence="5">
    <location>
        <begin position="504"/>
        <end position="522"/>
    </location>
</feature>
<dbReference type="EMBL" id="JAUJFL010000005">
    <property type="protein sequence ID" value="KAK2602617.1"/>
    <property type="molecule type" value="Genomic_DNA"/>
</dbReference>
<evidence type="ECO:0000256" key="1">
    <source>
        <dbReference type="ARBA" id="ARBA00009670"/>
    </source>
</evidence>
<dbReference type="SUPFAM" id="SSF56112">
    <property type="entry name" value="Protein kinase-like (PK-like)"/>
    <property type="match status" value="1"/>
</dbReference>
<accession>A0AAD9W2X0</accession>
<gene>
    <name evidence="7" type="ORF">N8I77_009134</name>
</gene>
<feature type="compositionally biased region" description="Polar residues" evidence="5">
    <location>
        <begin position="530"/>
        <end position="539"/>
    </location>
</feature>
<feature type="region of interest" description="Disordered" evidence="5">
    <location>
        <begin position="434"/>
        <end position="581"/>
    </location>
</feature>
<dbReference type="Pfam" id="PF09751">
    <property type="entry name" value="Es2"/>
    <property type="match status" value="1"/>
</dbReference>
<feature type="region of interest" description="Disordered" evidence="5">
    <location>
        <begin position="94"/>
        <end position="120"/>
    </location>
</feature>
<comment type="similarity">
    <text evidence="1">Belongs to the protein kinase superfamily. ADCK protein kinase family.</text>
</comment>
<feature type="compositionally biased region" description="Basic and acidic residues" evidence="5">
    <location>
        <begin position="652"/>
        <end position="666"/>
    </location>
</feature>
<feature type="compositionally biased region" description="Basic and acidic residues" evidence="5">
    <location>
        <begin position="602"/>
        <end position="614"/>
    </location>
</feature>
<feature type="domain" description="ABC1 atypical kinase-like" evidence="6">
    <location>
        <begin position="842"/>
        <end position="1082"/>
    </location>
</feature>
<evidence type="ECO:0000313" key="7">
    <source>
        <dbReference type="EMBL" id="KAK2602617.1"/>
    </source>
</evidence>